<gene>
    <name evidence="2" type="ORF">CYCCA115_LOCUS22060</name>
</gene>
<dbReference type="GO" id="GO:0019243">
    <property type="term" value="P:methylglyoxal catabolic process to D-lactate via S-lactoyl-glutathione"/>
    <property type="evidence" value="ECO:0007669"/>
    <property type="project" value="TreeGrafter"/>
</dbReference>
<protein>
    <recommendedName>
        <fullName evidence="1">DJ-1/PfpI domain-containing protein</fullName>
    </recommendedName>
</protein>
<dbReference type="InterPro" id="IPR002818">
    <property type="entry name" value="DJ-1/PfpI"/>
</dbReference>
<dbReference type="InterPro" id="IPR050325">
    <property type="entry name" value="Prot/Nucl_acid_deglycase"/>
</dbReference>
<name>A0AAD2PXI3_9STRA</name>
<sequence length="283" mass="31251">MIWNCLGLEGALDDAGIGYEPSPFSKRLAVDKKTDYKVVEFDKTYKGDKKVLMICTEERYMQMENGKKFSSGNHPVEACHPMMHLVNAGFDFDVATPTGKPVCIEMWALPQKDQVMLDFFNKTAKPKFDAPLSLADVVTDEKKLSQYICFFPPGGHGAMLGLPEDEKMGKVLAYAKEKDLFVMSICHGPAAFLAAKQEPFLFDGYKMACFPDSVDKQTPMIGYMPGKMPWYFGEKLIERGVTIVNTGADATVAEDRKLITGASPKACQGLGVLVAQKLLEAFA</sequence>
<dbReference type="Proteomes" id="UP001295423">
    <property type="component" value="Unassembled WGS sequence"/>
</dbReference>
<dbReference type="InterPro" id="IPR029062">
    <property type="entry name" value="Class_I_gatase-like"/>
</dbReference>
<dbReference type="AlphaFoldDB" id="A0AAD2PXI3"/>
<dbReference type="GO" id="GO:0005737">
    <property type="term" value="C:cytoplasm"/>
    <property type="evidence" value="ECO:0007669"/>
    <property type="project" value="TreeGrafter"/>
</dbReference>
<comment type="caution">
    <text evidence="2">The sequence shown here is derived from an EMBL/GenBank/DDBJ whole genome shotgun (WGS) entry which is preliminary data.</text>
</comment>
<reference evidence="2" key="1">
    <citation type="submission" date="2023-08" db="EMBL/GenBank/DDBJ databases">
        <authorList>
            <person name="Audoor S."/>
            <person name="Bilcke G."/>
        </authorList>
    </citation>
    <scope>NUCLEOTIDE SEQUENCE</scope>
</reference>
<accession>A0AAD2PXI3</accession>
<dbReference type="GO" id="GO:0019172">
    <property type="term" value="F:glyoxalase III activity"/>
    <property type="evidence" value="ECO:0007669"/>
    <property type="project" value="TreeGrafter"/>
</dbReference>
<feature type="domain" description="DJ-1/PfpI" evidence="1">
    <location>
        <begin position="76"/>
        <end position="267"/>
    </location>
</feature>
<dbReference type="PANTHER" id="PTHR48094:SF20">
    <property type="entry name" value="PROTEIN_NUCLEIC ACID DEGLYCASE 1"/>
    <property type="match status" value="1"/>
</dbReference>
<keyword evidence="3" id="KW-1185">Reference proteome</keyword>
<dbReference type="EMBL" id="CAKOGP040002291">
    <property type="protein sequence ID" value="CAJ1966477.1"/>
    <property type="molecule type" value="Genomic_DNA"/>
</dbReference>
<dbReference type="Gene3D" id="3.40.50.880">
    <property type="match status" value="1"/>
</dbReference>
<evidence type="ECO:0000313" key="2">
    <source>
        <dbReference type="EMBL" id="CAJ1966477.1"/>
    </source>
</evidence>
<evidence type="ECO:0000259" key="1">
    <source>
        <dbReference type="Pfam" id="PF01965"/>
    </source>
</evidence>
<evidence type="ECO:0000313" key="3">
    <source>
        <dbReference type="Proteomes" id="UP001295423"/>
    </source>
</evidence>
<dbReference type="Pfam" id="PF01965">
    <property type="entry name" value="DJ-1_PfpI"/>
    <property type="match status" value="1"/>
</dbReference>
<dbReference type="SUPFAM" id="SSF52317">
    <property type="entry name" value="Class I glutamine amidotransferase-like"/>
    <property type="match status" value="1"/>
</dbReference>
<organism evidence="2 3">
    <name type="scientific">Cylindrotheca closterium</name>
    <dbReference type="NCBI Taxonomy" id="2856"/>
    <lineage>
        <taxon>Eukaryota</taxon>
        <taxon>Sar</taxon>
        <taxon>Stramenopiles</taxon>
        <taxon>Ochrophyta</taxon>
        <taxon>Bacillariophyta</taxon>
        <taxon>Bacillariophyceae</taxon>
        <taxon>Bacillariophycidae</taxon>
        <taxon>Bacillariales</taxon>
        <taxon>Bacillariaceae</taxon>
        <taxon>Cylindrotheca</taxon>
    </lineage>
</organism>
<proteinExistence type="predicted"/>
<dbReference type="PANTHER" id="PTHR48094">
    <property type="entry name" value="PROTEIN/NUCLEIC ACID DEGLYCASE DJ-1-RELATED"/>
    <property type="match status" value="1"/>
</dbReference>